<gene>
    <name evidence="5" type="ORF">DFA_09616</name>
</gene>
<feature type="transmembrane region" description="Helical" evidence="2">
    <location>
        <begin position="1031"/>
        <end position="1055"/>
    </location>
</feature>
<dbReference type="PANTHER" id="PTHR24032:SF16">
    <property type="entry name" value="EGF-LIKE DOMAIN-CONTAINING PROTEIN"/>
    <property type="match status" value="1"/>
</dbReference>
<keyword evidence="2" id="KW-0812">Transmembrane</keyword>
<feature type="chain" id="PRO_5003313807" description="ComC supersandwich domain-containing protein" evidence="3">
    <location>
        <begin position="24"/>
        <end position="1078"/>
    </location>
</feature>
<dbReference type="InterPro" id="IPR032675">
    <property type="entry name" value="LRR_dom_sf"/>
</dbReference>
<dbReference type="Proteomes" id="UP000007797">
    <property type="component" value="Unassembled WGS sequence"/>
</dbReference>
<proteinExistence type="predicted"/>
<dbReference type="RefSeq" id="XP_004352270.1">
    <property type="nucleotide sequence ID" value="XM_004352218.1"/>
</dbReference>
<evidence type="ECO:0000313" key="6">
    <source>
        <dbReference type="Proteomes" id="UP000007797"/>
    </source>
</evidence>
<keyword evidence="2" id="KW-0472">Membrane</keyword>
<sequence>MRMNCIIIKIIVPLLLLFSISHAQTQTLTQPELDSAIYLLKLYGQSAVPQDQTICQYSVSSTKITCDNNTSDGQYHIRQFTLQFSAFTNIGLPDPTLTSLYLPEITTFQIIKNANTINANTSVNLQTLTLEEYLKSFTIDRSTMYFPSLVTMGLYVSTSWDTPYLLNISSEAFPKLNSITINGDSNVTVYYHSSAPSTSITCTIFQKQCDLKISSGINISSLTVSGIVSLDPITATEYPNLTSFRVTSSQLTQFPFISYPARLSLIDVSLNQITSIPKNNMGFGGNLSQSYCSHRSFDIRNTSVESVPDCFWCYFSTVPAVLVTSLTIPNGFVCDVTLDNPTLGFYVTNQSIVTITGNNLGWGGSSPGYSFSVIKPNKIIAVSFSTTPNSLTPFTIKWATFTNAPQSTVSVIEAGIALYGLDSMPTYPEPTISLNFLTFNPQLNNSMTVDGSYACSFITPSIQTNCTVPSLSLGPHQLNISNPYLSRTIDFVYNYPTINSAAPVPFVQGSDITIKGDFGQQQQTSSSIVVFMNGDIELSQCTVKSISSSTIVCHLEQKLVDLVLQIRVGVNEYNSTYPLSDQELCQQSTINCHGNGQCNTTGLCVCNSNAFYNDCSKPYPIISSGSYDQTNNKIVNLFGDFGPFGQLNVIIKINNVSDCIVDSKSQQSITCTLEQTPNYGLSSVQLHLDSLDTNAKDILYLRQPDNGGNNGSTSGSTTTDSSTTTSTTSGSSTGTPQQQCEKQTSNCYGHGICGVNGICQCDKDYNPVDNCFTKFINSTIIPNTTSPTVSFDIDGIDFQFEVVSIQELDFDSNIVKELFISNYTWIVNASTNNITTVVDYQLNTTLSSSSSSDIVNNILFQSVSVLSTISFSTQSRDIQFGDQQLHINANSIKLSVNVTNWQYSSNLATLRVVFRTIIINNQTVEYDCNEKEIDPLTYDSLSSLQYLRVIKDDIQFNGRFIDVALSDGRPTYSQTQLISLTQSTSNEDESIALLGINLPQCQSCVLDPDFSPLLIDKSNDSGCGDGQSNNWRIIVGCVVGGAGAVAIATASIITYRKMKKAQNFDKSISNKLKNASRS</sequence>
<evidence type="ECO:0000313" key="5">
    <source>
        <dbReference type="EMBL" id="EGG15945.1"/>
    </source>
</evidence>
<keyword evidence="2" id="KW-1133">Transmembrane helix</keyword>
<accession>F4Q845</accession>
<feature type="compositionally biased region" description="Low complexity" evidence="1">
    <location>
        <begin position="705"/>
        <end position="735"/>
    </location>
</feature>
<feature type="signal peptide" evidence="3">
    <location>
        <begin position="1"/>
        <end position="23"/>
    </location>
</feature>
<evidence type="ECO:0000259" key="4">
    <source>
        <dbReference type="Pfam" id="PF22933"/>
    </source>
</evidence>
<dbReference type="GeneID" id="14868128"/>
<dbReference type="KEGG" id="dfa:DFA_09616"/>
<name>F4Q845_CACFS</name>
<dbReference type="AlphaFoldDB" id="F4Q845"/>
<dbReference type="Gene3D" id="3.80.10.10">
    <property type="entry name" value="Ribonuclease Inhibitor"/>
    <property type="match status" value="1"/>
</dbReference>
<protein>
    <recommendedName>
        <fullName evidence="4">ComC supersandwich domain-containing protein</fullName>
    </recommendedName>
</protein>
<dbReference type="EMBL" id="GL883025">
    <property type="protein sequence ID" value="EGG15945.1"/>
    <property type="molecule type" value="Genomic_DNA"/>
</dbReference>
<feature type="region of interest" description="Disordered" evidence="1">
    <location>
        <begin position="701"/>
        <end position="740"/>
    </location>
</feature>
<organism evidence="5 6">
    <name type="scientific">Cavenderia fasciculata</name>
    <name type="common">Slime mold</name>
    <name type="synonym">Dictyostelium fasciculatum</name>
    <dbReference type="NCBI Taxonomy" id="261658"/>
    <lineage>
        <taxon>Eukaryota</taxon>
        <taxon>Amoebozoa</taxon>
        <taxon>Evosea</taxon>
        <taxon>Eumycetozoa</taxon>
        <taxon>Dictyostelia</taxon>
        <taxon>Acytosteliales</taxon>
        <taxon>Cavenderiaceae</taxon>
        <taxon>Cavenderia</taxon>
    </lineage>
</organism>
<reference evidence="6" key="1">
    <citation type="journal article" date="2011" name="Genome Res.">
        <title>Phylogeny-wide analysis of social amoeba genomes highlights ancient origins for complex intercellular communication.</title>
        <authorList>
            <person name="Heidel A.J."/>
            <person name="Lawal H.M."/>
            <person name="Felder M."/>
            <person name="Schilde C."/>
            <person name="Helps N.R."/>
            <person name="Tunggal B."/>
            <person name="Rivero F."/>
            <person name="John U."/>
            <person name="Schleicher M."/>
            <person name="Eichinger L."/>
            <person name="Platzer M."/>
            <person name="Noegel A.A."/>
            <person name="Schaap P."/>
            <person name="Gloeckner G."/>
        </authorList>
    </citation>
    <scope>NUCLEOTIDE SEQUENCE [LARGE SCALE GENOMIC DNA]</scope>
    <source>
        <strain evidence="6">SH3</strain>
    </source>
</reference>
<dbReference type="PANTHER" id="PTHR24032">
    <property type="entry name" value="EGF-LIKE DOMAIN-CONTAINING PROTEIN-RELATED-RELATED"/>
    <property type="match status" value="1"/>
</dbReference>
<dbReference type="InterPro" id="IPR054484">
    <property type="entry name" value="ComC_SSD"/>
</dbReference>
<dbReference type="Pfam" id="PF22933">
    <property type="entry name" value="ComC_SSD"/>
    <property type="match status" value="1"/>
</dbReference>
<evidence type="ECO:0000256" key="2">
    <source>
        <dbReference type="SAM" id="Phobius"/>
    </source>
</evidence>
<dbReference type="InterPro" id="IPR053331">
    <property type="entry name" value="EGF-like_comC"/>
</dbReference>
<evidence type="ECO:0000256" key="3">
    <source>
        <dbReference type="SAM" id="SignalP"/>
    </source>
</evidence>
<keyword evidence="3" id="KW-0732">Signal</keyword>
<keyword evidence="6" id="KW-1185">Reference proteome</keyword>
<feature type="domain" description="ComC supersandwich" evidence="4">
    <location>
        <begin position="777"/>
        <end position="1011"/>
    </location>
</feature>
<evidence type="ECO:0000256" key="1">
    <source>
        <dbReference type="SAM" id="MobiDB-lite"/>
    </source>
</evidence>
<dbReference type="SUPFAM" id="SSF52075">
    <property type="entry name" value="Outer arm dynein light chain 1"/>
    <property type="match status" value="1"/>
</dbReference>